<sequence length="689" mass="76530">MVGTKNCIWSSLLGNLRARTIATSAVSEEDRSRGKRRCQDGQSNGNGPIHIGLAGVELLVQWLLLRELGLTRETNSDTDSITSDQHDWRDKLRVPSFFATSAPLRRKDGLLSRTPIAMLLRRAYGIALWAFRFACVLSILLAIHQLILPVIAWFIPSLETSFYDWAVYGGYPKQYYVSFNQTSPSVSHLRWDSQCDEGLVLLSVQGTADPDPGPTLLDAKGELVWKTNEFGVAMNLKAQRYRGEQYLTFWTGKKEGSFGGGAYHMVSVCHARKCFSAKSRQLDSSYQHAYQVSAVGENLRGDLHEFEITRDDTAIITIYNVTNMDLTSMGRPVEGWIRDSIFQEIDIATGDLLFEWKASNHFHASESYMTHPLAGYRESIPFDFFHINSVVKDAAGNYLVSSRHLHSLIGVSPIGEILWVLGGQRNEFQDLSGGSATDFSWQHDGRWLSEEEGILGLFSNGDAGILHIDAPYSDGRVIQVDMENRTATLLHSYVSMEHIRAPSQGSIQVLPGSGNVFIGWGHSAAYSEFAQDGSLLCETHFGASALFFWGSVLSYRAYKTMDWVGNPEYPPSIEIHGSEVFVSWNGATEVVAWELQESIGDEQPFKALDVIDKDGFESSFRLPSFNEGLYYRVAALDRDGNVLGYSQAVQRVSSSLVSGAAILLGLGGEGGDVYASNRCQARYRDYRAS</sequence>
<keyword evidence="2" id="KW-1185">Reference proteome</keyword>
<evidence type="ECO:0000313" key="2">
    <source>
        <dbReference type="Proteomes" id="UP001320706"/>
    </source>
</evidence>
<proteinExistence type="predicted"/>
<dbReference type="EMBL" id="JAMKPW020000041">
    <property type="protein sequence ID" value="KAK8196476.1"/>
    <property type="molecule type" value="Genomic_DNA"/>
</dbReference>
<reference evidence="1" key="1">
    <citation type="submission" date="2024-02" db="EMBL/GenBank/DDBJ databases">
        <title>Metagenome Assembled Genome of Zalaria obscura JY119.</title>
        <authorList>
            <person name="Vighnesh L."/>
            <person name="Jagadeeshwari U."/>
            <person name="Venkata Ramana C."/>
            <person name="Sasikala C."/>
        </authorList>
    </citation>
    <scope>NUCLEOTIDE SEQUENCE</scope>
    <source>
        <strain evidence="1">JY119</strain>
    </source>
</reference>
<gene>
    <name evidence="1" type="ORF">M8818_006641</name>
</gene>
<comment type="caution">
    <text evidence="1">The sequence shown here is derived from an EMBL/GenBank/DDBJ whole genome shotgun (WGS) entry which is preliminary data.</text>
</comment>
<evidence type="ECO:0000313" key="1">
    <source>
        <dbReference type="EMBL" id="KAK8196476.1"/>
    </source>
</evidence>
<protein>
    <submittedName>
        <fullName evidence="1">Uncharacterized protein</fullName>
    </submittedName>
</protein>
<name>A0ACC3S4Z1_9PEZI</name>
<accession>A0ACC3S4Z1</accession>
<dbReference type="Proteomes" id="UP001320706">
    <property type="component" value="Unassembled WGS sequence"/>
</dbReference>
<organism evidence="1 2">
    <name type="scientific">Zalaria obscura</name>
    <dbReference type="NCBI Taxonomy" id="2024903"/>
    <lineage>
        <taxon>Eukaryota</taxon>
        <taxon>Fungi</taxon>
        <taxon>Dikarya</taxon>
        <taxon>Ascomycota</taxon>
        <taxon>Pezizomycotina</taxon>
        <taxon>Dothideomycetes</taxon>
        <taxon>Dothideomycetidae</taxon>
        <taxon>Dothideales</taxon>
        <taxon>Zalariaceae</taxon>
        <taxon>Zalaria</taxon>
    </lineage>
</organism>